<proteinExistence type="inferred from homology"/>
<evidence type="ECO:0000256" key="3">
    <source>
        <dbReference type="ARBA" id="ARBA00023211"/>
    </source>
</evidence>
<evidence type="ECO:0000256" key="2">
    <source>
        <dbReference type="ARBA" id="ARBA00022723"/>
    </source>
</evidence>
<dbReference type="EMBL" id="QGLP01000010">
    <property type="protein sequence ID" value="PXZ02543.1"/>
    <property type="molecule type" value="Genomic_DNA"/>
</dbReference>
<evidence type="ECO:0000256" key="8">
    <source>
        <dbReference type="ARBA" id="ARBA00044972"/>
    </source>
</evidence>
<dbReference type="Pfam" id="PF07385">
    <property type="entry name" value="Lyx_isomer"/>
    <property type="match status" value="1"/>
</dbReference>
<comment type="cofactor">
    <cofactor evidence="1">
        <name>Mn(2+)</name>
        <dbReference type="ChEBI" id="CHEBI:29035"/>
    </cofactor>
</comment>
<dbReference type="Gene3D" id="2.60.120.10">
    <property type="entry name" value="Jelly Rolls"/>
    <property type="match status" value="1"/>
</dbReference>
<dbReference type="EC" id="5.3.1.15" evidence="8"/>
<accession>A0A2V4DQQ3</accession>
<keyword evidence="3" id="KW-0464">Manganese</keyword>
<gene>
    <name evidence="9" type="ORF">DKK79_13815</name>
</gene>
<evidence type="ECO:0000313" key="10">
    <source>
        <dbReference type="Proteomes" id="UP000247483"/>
    </source>
</evidence>
<keyword evidence="4 9" id="KW-0413">Isomerase</keyword>
<comment type="catalytic activity">
    <reaction evidence="6">
        <text>D-lyxose = D-xylulose</text>
        <dbReference type="Rhea" id="RHEA:14201"/>
        <dbReference type="ChEBI" id="CHEBI:16789"/>
        <dbReference type="ChEBI" id="CHEBI:17140"/>
        <dbReference type="EC" id="5.3.1.15"/>
    </reaction>
</comment>
<dbReference type="Proteomes" id="UP000247483">
    <property type="component" value="Unassembled WGS sequence"/>
</dbReference>
<dbReference type="InterPro" id="IPR010864">
    <property type="entry name" value="D-lyxose_isomer"/>
</dbReference>
<dbReference type="GO" id="GO:0046872">
    <property type="term" value="F:metal ion binding"/>
    <property type="evidence" value="ECO:0007669"/>
    <property type="project" value="UniProtKB-KW"/>
</dbReference>
<protein>
    <recommendedName>
        <fullName evidence="8">D-lyxose ketol-isomerase</fullName>
        <ecNumber evidence="8">5.3.1.15</ecNumber>
    </recommendedName>
</protein>
<evidence type="ECO:0000256" key="1">
    <source>
        <dbReference type="ARBA" id="ARBA00001936"/>
    </source>
</evidence>
<dbReference type="InterPro" id="IPR014710">
    <property type="entry name" value="RmlC-like_jellyroll"/>
</dbReference>
<evidence type="ECO:0000256" key="6">
    <source>
        <dbReference type="ARBA" id="ARBA00044907"/>
    </source>
</evidence>
<organism evidence="9 10">
    <name type="scientific">Gilliamella apicola</name>
    <dbReference type="NCBI Taxonomy" id="1196095"/>
    <lineage>
        <taxon>Bacteria</taxon>
        <taxon>Pseudomonadati</taxon>
        <taxon>Pseudomonadota</taxon>
        <taxon>Gammaproteobacteria</taxon>
        <taxon>Orbales</taxon>
        <taxon>Orbaceae</taxon>
        <taxon>Gilliamella</taxon>
    </lineage>
</organism>
<name>A0A2V4DQQ3_9GAMM</name>
<sequence>MRCIMLVSEDYKNNVKELFKKAQLILTEQELNNIEFADFGLNNINNEGLNLIIYINTDRYCAKEMVLLPNQTCPEHRHPDINSSRGKQETFRCRWGKVYLYVEGENKANISGTLPQGDNQQYYTARQEIVLVPGEQYTIDPNIKHWFKAGSEGAVVSEFSSTSYDEFDIFTNPNINRVCQDRIT</sequence>
<dbReference type="SUPFAM" id="SSF51182">
    <property type="entry name" value="RmlC-like cupins"/>
    <property type="match status" value="1"/>
</dbReference>
<evidence type="ECO:0000256" key="4">
    <source>
        <dbReference type="ARBA" id="ARBA00023235"/>
    </source>
</evidence>
<keyword evidence="5" id="KW-0119">Carbohydrate metabolism</keyword>
<evidence type="ECO:0000256" key="5">
    <source>
        <dbReference type="ARBA" id="ARBA00023277"/>
    </source>
</evidence>
<dbReference type="CDD" id="cd20308">
    <property type="entry name" value="cupin_YdaE"/>
    <property type="match status" value="1"/>
</dbReference>
<evidence type="ECO:0000313" key="9">
    <source>
        <dbReference type="EMBL" id="PXZ02543.1"/>
    </source>
</evidence>
<evidence type="ECO:0000256" key="7">
    <source>
        <dbReference type="ARBA" id="ARBA00044951"/>
    </source>
</evidence>
<comment type="similarity">
    <text evidence="7">Belongs to the D-lyxose ketol-isomerase family.</text>
</comment>
<dbReference type="AlphaFoldDB" id="A0A2V4DQQ3"/>
<reference evidence="9 10" key="1">
    <citation type="submission" date="2018-05" db="EMBL/GenBank/DDBJ databases">
        <title>Reference genomes for bee gut microbiota database.</title>
        <authorList>
            <person name="Ellegaard K.M."/>
        </authorList>
    </citation>
    <scope>NUCLEOTIDE SEQUENCE [LARGE SCALE GENOMIC DNA]</scope>
    <source>
        <strain evidence="9 10">ESL0177</strain>
    </source>
</reference>
<dbReference type="InterPro" id="IPR011051">
    <property type="entry name" value="RmlC_Cupin_sf"/>
</dbReference>
<dbReference type="GO" id="GO:0047828">
    <property type="term" value="F:D-lyxose ketol-isomerase activity"/>
    <property type="evidence" value="ECO:0007669"/>
    <property type="project" value="UniProtKB-EC"/>
</dbReference>
<keyword evidence="2" id="KW-0479">Metal-binding</keyword>
<comment type="caution">
    <text evidence="9">The sequence shown here is derived from an EMBL/GenBank/DDBJ whole genome shotgun (WGS) entry which is preliminary data.</text>
</comment>